<evidence type="ECO:0000259" key="1">
    <source>
        <dbReference type="PROSITE" id="PS51186"/>
    </source>
</evidence>
<dbReference type="GO" id="GO:0016747">
    <property type="term" value="F:acyltransferase activity, transferring groups other than amino-acyl groups"/>
    <property type="evidence" value="ECO:0007669"/>
    <property type="project" value="InterPro"/>
</dbReference>
<dbReference type="OrthoDB" id="9797178at2"/>
<dbReference type="Pfam" id="PF00583">
    <property type="entry name" value="Acetyltransf_1"/>
    <property type="match status" value="1"/>
</dbReference>
<dbReference type="AlphaFoldDB" id="A0A1A9I5Q9"/>
<evidence type="ECO:0000313" key="2">
    <source>
        <dbReference type="EMBL" id="ANH83027.1"/>
    </source>
</evidence>
<dbReference type="STRING" id="1176587.A8C56_20380"/>
<dbReference type="CDD" id="cd04301">
    <property type="entry name" value="NAT_SF"/>
    <property type="match status" value="1"/>
</dbReference>
<proteinExistence type="predicted"/>
<dbReference type="InterPro" id="IPR016181">
    <property type="entry name" value="Acyl_CoA_acyltransferase"/>
</dbReference>
<reference evidence="2 3" key="1">
    <citation type="submission" date="2016-05" db="EMBL/GenBank/DDBJ databases">
        <title>Niabella ginsenosidivorans BS26 whole genome sequencing.</title>
        <authorList>
            <person name="Im W.T."/>
            <person name="Siddiqi M.Z."/>
        </authorList>
    </citation>
    <scope>NUCLEOTIDE SEQUENCE [LARGE SCALE GENOMIC DNA]</scope>
    <source>
        <strain evidence="2 3">BS26</strain>
    </source>
</reference>
<dbReference type="PROSITE" id="PS51186">
    <property type="entry name" value="GNAT"/>
    <property type="match status" value="1"/>
</dbReference>
<sequence length="148" mass="16886">MDIEIKRLKEDTDTLKQLIRLYAEVFETPVFTMPDDTYLNGLLHNPMQLFIIALKDKTLAGGLTAYVLPSVYRPSPDIYLYDIAVKKNLQRSGIGTLLMHRLFEEGKRMGASEVFVQADSADRHALNFYKQSGGHAETDVMHFSYIIK</sequence>
<dbReference type="Gene3D" id="3.40.630.30">
    <property type="match status" value="1"/>
</dbReference>
<dbReference type="SUPFAM" id="SSF55729">
    <property type="entry name" value="Acyl-CoA N-acyltransferases (Nat)"/>
    <property type="match status" value="1"/>
</dbReference>
<evidence type="ECO:0000313" key="3">
    <source>
        <dbReference type="Proteomes" id="UP000077667"/>
    </source>
</evidence>
<dbReference type="KEGG" id="nia:A8C56_20380"/>
<feature type="domain" description="N-acetyltransferase" evidence="1">
    <location>
        <begin position="3"/>
        <end position="148"/>
    </location>
</feature>
<gene>
    <name evidence="2" type="ORF">A8C56_20380</name>
</gene>
<name>A0A1A9I5Q9_9BACT</name>
<organism evidence="2 3">
    <name type="scientific">Niabella ginsenosidivorans</name>
    <dbReference type="NCBI Taxonomy" id="1176587"/>
    <lineage>
        <taxon>Bacteria</taxon>
        <taxon>Pseudomonadati</taxon>
        <taxon>Bacteroidota</taxon>
        <taxon>Chitinophagia</taxon>
        <taxon>Chitinophagales</taxon>
        <taxon>Chitinophagaceae</taxon>
        <taxon>Niabella</taxon>
    </lineage>
</organism>
<dbReference type="EMBL" id="CP015772">
    <property type="protein sequence ID" value="ANH83027.1"/>
    <property type="molecule type" value="Genomic_DNA"/>
</dbReference>
<keyword evidence="3" id="KW-1185">Reference proteome</keyword>
<accession>A0A1A9I5Q9</accession>
<dbReference type="InterPro" id="IPR000182">
    <property type="entry name" value="GNAT_dom"/>
</dbReference>
<dbReference type="RefSeq" id="WP_067760214.1">
    <property type="nucleotide sequence ID" value="NZ_CP015772.1"/>
</dbReference>
<protein>
    <recommendedName>
        <fullName evidence="1">N-acetyltransferase domain-containing protein</fullName>
    </recommendedName>
</protein>
<dbReference type="Proteomes" id="UP000077667">
    <property type="component" value="Chromosome"/>
</dbReference>